<evidence type="ECO:0000313" key="4">
    <source>
        <dbReference type="Proteomes" id="UP000054771"/>
    </source>
</evidence>
<dbReference type="InterPro" id="IPR042099">
    <property type="entry name" value="ANL_N_sf"/>
</dbReference>
<dbReference type="GO" id="GO:0016405">
    <property type="term" value="F:CoA-ligase activity"/>
    <property type="evidence" value="ECO:0007669"/>
    <property type="project" value="TreeGrafter"/>
</dbReference>
<sequence>MIFTSPSWVPDIPGEIPDTITVGDFALQGNASLPPQCGGKAPFVDGITGKSYSTKTLLERVDWLSRSLAKEFGWSPNDGSPEDKVVAVYSWNTLDFFVTCWAVHRLNGICLPVHPFSIVPEIVAHMTRSKCKIIFTCQSLVANTLSAAEELSIPNEQIYTMALPEGYLPNPEPIDQFKSVEQLIAEGEKLDPTPSLTWEKGRAKTQVAYYCATSGTSGKQKLAKITHYNFIANVLQASMFESYAKSGRNEIAIGAIPFTHGYGLALGHIMVYRGDSLIVIPRFDMQLMLKLIPQYRIERLYLVRISWASKGPVLSNLAEQVPPILAAFAANPFLLNLFDISSVQTIVTGAAALDRVLASKLHDLQPHWKFNHAYGLTETGVIATWTSSHDVWHGSSGSVLPQFGIRLVKPNGEDVEGLDEPGEVHFTSPSIFAGYLGDDESNKNTFDDKGWLKSGDVGVFRKAPSGNEHLFILDRIKDMIKVKGDQVVPRDIESVLLSHPAIVDAAVIGVPDELSGERAKAYIVRSATEMADMDEEDLADHIDEYVQDRLHESHWLHDRIEFMAKLPKSESGKVLKKDLRALN</sequence>
<evidence type="ECO:0000259" key="2">
    <source>
        <dbReference type="Pfam" id="PF13193"/>
    </source>
</evidence>
<dbReference type="PANTHER" id="PTHR24096:SF422">
    <property type="entry name" value="BCDNA.GH02901"/>
    <property type="match status" value="1"/>
</dbReference>
<dbReference type="Proteomes" id="UP000054771">
    <property type="component" value="Unassembled WGS sequence"/>
</dbReference>
<dbReference type="Gene3D" id="3.30.300.30">
    <property type="match status" value="1"/>
</dbReference>
<gene>
    <name evidence="3" type="ORF">ASPCAL11306</name>
</gene>
<feature type="domain" description="AMP-binding enzyme C-terminal" evidence="2">
    <location>
        <begin position="492"/>
        <end position="573"/>
    </location>
</feature>
<dbReference type="OMA" id="LQWESAK"/>
<dbReference type="Gene3D" id="3.40.50.12780">
    <property type="entry name" value="N-terminal domain of ligase-like"/>
    <property type="match status" value="1"/>
</dbReference>
<dbReference type="EMBL" id="CDMC01000010">
    <property type="protein sequence ID" value="CEL08154.1"/>
    <property type="molecule type" value="Genomic_DNA"/>
</dbReference>
<dbReference type="STRING" id="454130.A0A0U5CE32"/>
<dbReference type="InterPro" id="IPR025110">
    <property type="entry name" value="AMP-bd_C"/>
</dbReference>
<dbReference type="Pfam" id="PF13193">
    <property type="entry name" value="AMP-binding_C"/>
    <property type="match status" value="1"/>
</dbReference>
<dbReference type="InterPro" id="IPR045851">
    <property type="entry name" value="AMP-bd_C_sf"/>
</dbReference>
<dbReference type="OrthoDB" id="6509636at2759"/>
<evidence type="ECO:0000259" key="1">
    <source>
        <dbReference type="Pfam" id="PF00501"/>
    </source>
</evidence>
<name>A0A0U5CE32_ASPCI</name>
<dbReference type="InterPro" id="IPR000873">
    <property type="entry name" value="AMP-dep_synth/lig_dom"/>
</dbReference>
<dbReference type="AlphaFoldDB" id="A0A0U5CE32"/>
<feature type="domain" description="AMP-dependent synthetase/ligase" evidence="1">
    <location>
        <begin position="48"/>
        <end position="436"/>
    </location>
</feature>
<accession>A0A0U5CE32</accession>
<reference evidence="4" key="1">
    <citation type="journal article" date="2016" name="Genome Announc.">
        <title>Draft genome sequences of fungus Aspergillus calidoustus.</title>
        <authorList>
            <person name="Horn F."/>
            <person name="Linde J."/>
            <person name="Mattern D.J."/>
            <person name="Walther G."/>
            <person name="Guthke R."/>
            <person name="Scherlach K."/>
            <person name="Martin K."/>
            <person name="Brakhage A.A."/>
            <person name="Petzke L."/>
            <person name="Valiante V."/>
        </authorList>
    </citation>
    <scope>NUCLEOTIDE SEQUENCE [LARGE SCALE GENOMIC DNA]</scope>
    <source>
        <strain evidence="4">SF006504</strain>
    </source>
</reference>
<dbReference type="SUPFAM" id="SSF56801">
    <property type="entry name" value="Acetyl-CoA synthetase-like"/>
    <property type="match status" value="1"/>
</dbReference>
<protein>
    <recommendedName>
        <fullName evidence="5">Acetyl-CoA synthetase-like protein</fullName>
    </recommendedName>
</protein>
<evidence type="ECO:0000313" key="3">
    <source>
        <dbReference type="EMBL" id="CEL08154.1"/>
    </source>
</evidence>
<keyword evidence="4" id="KW-1185">Reference proteome</keyword>
<dbReference type="CDD" id="cd05911">
    <property type="entry name" value="Firefly_Luc_like"/>
    <property type="match status" value="1"/>
</dbReference>
<dbReference type="Pfam" id="PF00501">
    <property type="entry name" value="AMP-binding"/>
    <property type="match status" value="1"/>
</dbReference>
<organism evidence="3 4">
    <name type="scientific">Aspergillus calidoustus</name>
    <dbReference type="NCBI Taxonomy" id="454130"/>
    <lineage>
        <taxon>Eukaryota</taxon>
        <taxon>Fungi</taxon>
        <taxon>Dikarya</taxon>
        <taxon>Ascomycota</taxon>
        <taxon>Pezizomycotina</taxon>
        <taxon>Eurotiomycetes</taxon>
        <taxon>Eurotiomycetidae</taxon>
        <taxon>Eurotiales</taxon>
        <taxon>Aspergillaceae</taxon>
        <taxon>Aspergillus</taxon>
        <taxon>Aspergillus subgen. Nidulantes</taxon>
    </lineage>
</organism>
<evidence type="ECO:0008006" key="5">
    <source>
        <dbReference type="Google" id="ProtNLM"/>
    </source>
</evidence>
<proteinExistence type="predicted"/>
<dbReference type="PANTHER" id="PTHR24096">
    <property type="entry name" value="LONG-CHAIN-FATTY-ACID--COA LIGASE"/>
    <property type="match status" value="1"/>
</dbReference>